<dbReference type="AlphaFoldDB" id="A0A811QC53"/>
<keyword evidence="3" id="KW-1185">Reference proteome</keyword>
<feature type="region of interest" description="Disordered" evidence="1">
    <location>
        <begin position="19"/>
        <end position="42"/>
    </location>
</feature>
<dbReference type="Proteomes" id="UP000604825">
    <property type="component" value="Unassembled WGS sequence"/>
</dbReference>
<protein>
    <submittedName>
        <fullName evidence="2">Uncharacterized protein</fullName>
    </submittedName>
</protein>
<evidence type="ECO:0000313" key="3">
    <source>
        <dbReference type="Proteomes" id="UP000604825"/>
    </source>
</evidence>
<sequence length="145" mass="15577">MPPPTTSWLASSPVTALSSATKKVMTDDSIPRSQDHRSASPHSFPHDLLNVWLPSAPVVIVEANSRKVGKVLFKPISSECVGVDNKGVNRLISKKIVKRKKKGSDDSSGDEYPDIIENGCPAEVLSYSDDNSALLEDASSSSAKR</sequence>
<comment type="caution">
    <text evidence="2">The sequence shown here is derived from an EMBL/GenBank/DDBJ whole genome shotgun (WGS) entry which is preliminary data.</text>
</comment>
<accession>A0A811QC53</accession>
<gene>
    <name evidence="2" type="ORF">NCGR_LOCUS37308</name>
</gene>
<name>A0A811QC53_9POAL</name>
<proteinExistence type="predicted"/>
<evidence type="ECO:0000256" key="1">
    <source>
        <dbReference type="SAM" id="MobiDB-lite"/>
    </source>
</evidence>
<evidence type="ECO:0000313" key="2">
    <source>
        <dbReference type="EMBL" id="CAD6253684.1"/>
    </source>
</evidence>
<dbReference type="EMBL" id="CAJGYO010000009">
    <property type="protein sequence ID" value="CAD6253684.1"/>
    <property type="molecule type" value="Genomic_DNA"/>
</dbReference>
<feature type="compositionally biased region" description="Basic and acidic residues" evidence="1">
    <location>
        <begin position="24"/>
        <end position="38"/>
    </location>
</feature>
<feature type="region of interest" description="Disordered" evidence="1">
    <location>
        <begin position="96"/>
        <end position="116"/>
    </location>
</feature>
<organism evidence="2 3">
    <name type="scientific">Miscanthus lutarioriparius</name>
    <dbReference type="NCBI Taxonomy" id="422564"/>
    <lineage>
        <taxon>Eukaryota</taxon>
        <taxon>Viridiplantae</taxon>
        <taxon>Streptophyta</taxon>
        <taxon>Embryophyta</taxon>
        <taxon>Tracheophyta</taxon>
        <taxon>Spermatophyta</taxon>
        <taxon>Magnoliopsida</taxon>
        <taxon>Liliopsida</taxon>
        <taxon>Poales</taxon>
        <taxon>Poaceae</taxon>
        <taxon>PACMAD clade</taxon>
        <taxon>Panicoideae</taxon>
        <taxon>Andropogonodae</taxon>
        <taxon>Andropogoneae</taxon>
        <taxon>Saccharinae</taxon>
        <taxon>Miscanthus</taxon>
    </lineage>
</organism>
<reference evidence="2" key="1">
    <citation type="submission" date="2020-10" db="EMBL/GenBank/DDBJ databases">
        <authorList>
            <person name="Han B."/>
            <person name="Lu T."/>
            <person name="Zhao Q."/>
            <person name="Huang X."/>
            <person name="Zhao Y."/>
        </authorList>
    </citation>
    <scope>NUCLEOTIDE SEQUENCE</scope>
</reference>